<feature type="domain" description="Thioester reductase (TE)" evidence="5">
    <location>
        <begin position="718"/>
        <end position="970"/>
    </location>
</feature>
<dbReference type="PROSITE" id="PS00455">
    <property type="entry name" value="AMP_BINDING"/>
    <property type="match status" value="1"/>
</dbReference>
<dbReference type="PANTHER" id="PTHR43272:SF91">
    <property type="entry name" value="CARRIER DOMAIN-CONTAINING PROTEIN"/>
    <property type="match status" value="1"/>
</dbReference>
<dbReference type="Pfam" id="PF00501">
    <property type="entry name" value="AMP-binding"/>
    <property type="match status" value="1"/>
</dbReference>
<dbReference type="InterPro" id="IPR000873">
    <property type="entry name" value="AMP-dep_synth/lig_dom"/>
</dbReference>
<dbReference type="InterPro" id="IPR020845">
    <property type="entry name" value="AMP-binding_CS"/>
</dbReference>
<dbReference type="Pfam" id="PF07993">
    <property type="entry name" value="NAD_binding_4"/>
    <property type="match status" value="1"/>
</dbReference>
<dbReference type="Gene3D" id="3.40.50.12780">
    <property type="entry name" value="N-terminal domain of ligase-like"/>
    <property type="match status" value="1"/>
</dbReference>
<gene>
    <name evidence="6" type="ORF">DFA_11118</name>
</gene>
<dbReference type="Gene3D" id="3.40.50.720">
    <property type="entry name" value="NAD(P)-binding Rossmann-like Domain"/>
    <property type="match status" value="1"/>
</dbReference>
<evidence type="ECO:0000256" key="2">
    <source>
        <dbReference type="ARBA" id="ARBA00022553"/>
    </source>
</evidence>
<sequence length="1105" mass="125710">MIRHSEEELKVKNLISKFRPNVSLAQSLKGDTVYESFQNSFNYFKDRPCLGTRKRIFKDEKNEEVTLGEYEWNTYQDTYDRSIMIGNGLRQFIDTRSFLSICANNCIEWTLTDLACIWHGIRVVPLHHQSSKDKIEEIMNNCQSNSIVVTPDIVDKIIELVHDNQLPCLKVIILIGPPPQRERDLIATLPSHIQVKEFKEIESIGREMVDLVPHSPFRSDELFGLMYSSGSTGSPKGIMLMDNLFNQTLVNGTLTAQPSIHLSFLTLSHVQRKIDLITLFSGGQIGMYSGSMETIFDDIQTLSPTMFACISRFYNIVYDHCNLLKLLNQKDKIKEVLGNRIQVFVAFGAFTNQTTKDFMSDNWPHVPFIDVYGQNEDTGCGLSQNGVIISDSTQIRLEPVPELGYSPDDKPFPRGELVIKKPTFSPGYYNRPDLTEQQFIDGWYYSGDIVSIDSNNILTMIDRKKHVFKLANGEFVAPENLETHYINSTMIESILIYGDIYQSFLVGIIVPSNEMKIKYPKADDGRLVDELESIIYQDLLRIAREVKLANYEVPKFIKLDYDTVWSEANQLLTQSSKTCRHALYSFYKSTINSMYQSHNTNNISQLIKSVLNIHDDNSNSLSFTQLGGDSLSAIKLSHILKEKINIDIPTSIILNIDNDLSKLTDLLGQFINNNDKTNLKNQEINWENEIKLDESIQKGNKTVKDTQKKNQQRFNVFLTGSTGYLGSYLLYQLLADERVEKIYCLIRNTSLKESIDIIDQLNTKYRLDVDNGKRNTSRVVIVHGDLSLIKFGLSDEAFLNLANQVNLLIHNGALVNMAIPYNNTRAANVTSTIEMLKLSTAGDHLIPLSHISSVGVFHLEDQQEMLITEQTIPSLSNLDKLNGYRQSKLVAEQIIREAYARGFPITMHRPGTIYADSRTGVDNENDLVRMITKGLLYMKSYPSQDKEKSAASSPLPSYNLVPVDWVSKSIIQLSLNHKEDQDQTTLPIYHMINETNTSIATIGQVIRDSGLIGEMREISLERWQKELIDCTESNPLYPMKSIVSNNNRNSENQNDDAYTYKVQFKTPFTTNSLKGYQLDPCQPISTINILKNIQYLNESSGFLKK</sequence>
<evidence type="ECO:0000259" key="5">
    <source>
        <dbReference type="Pfam" id="PF07993"/>
    </source>
</evidence>
<dbReference type="PROSITE" id="PS00012">
    <property type="entry name" value="PHOSPHOPANTETHEINE"/>
    <property type="match status" value="1"/>
</dbReference>
<dbReference type="KEGG" id="dfa:DFA_11118"/>
<proteinExistence type="predicted"/>
<organism evidence="6 7">
    <name type="scientific">Cavenderia fasciculata</name>
    <name type="common">Slime mold</name>
    <name type="synonym">Dictyostelium fasciculatum</name>
    <dbReference type="NCBI Taxonomy" id="261658"/>
    <lineage>
        <taxon>Eukaryota</taxon>
        <taxon>Amoebozoa</taxon>
        <taxon>Evosea</taxon>
        <taxon>Eumycetozoa</taxon>
        <taxon>Dictyostelia</taxon>
        <taxon>Acytosteliales</taxon>
        <taxon>Cavenderiaceae</taxon>
        <taxon>Cavenderia</taxon>
    </lineage>
</organism>
<dbReference type="NCBIfam" id="TIGR01746">
    <property type="entry name" value="Thioester-redct"/>
    <property type="match status" value="1"/>
</dbReference>
<dbReference type="SUPFAM" id="SSF56801">
    <property type="entry name" value="Acetyl-CoA synthetase-like"/>
    <property type="match status" value="1"/>
</dbReference>
<dbReference type="GeneID" id="14866486"/>
<dbReference type="GO" id="GO:0004467">
    <property type="term" value="F:long-chain fatty acid-CoA ligase activity"/>
    <property type="evidence" value="ECO:0007669"/>
    <property type="project" value="TreeGrafter"/>
</dbReference>
<dbReference type="InterPro" id="IPR010080">
    <property type="entry name" value="Thioester_reductase-like_dom"/>
</dbReference>
<dbReference type="SUPFAM" id="SSF51735">
    <property type="entry name" value="NAD(P)-binding Rossmann-fold domains"/>
    <property type="match status" value="1"/>
</dbReference>
<evidence type="ECO:0000259" key="3">
    <source>
        <dbReference type="Pfam" id="PF00501"/>
    </source>
</evidence>
<evidence type="ECO:0008006" key="8">
    <source>
        <dbReference type="Google" id="ProtNLM"/>
    </source>
</evidence>
<keyword evidence="7" id="KW-1185">Reference proteome</keyword>
<reference evidence="7" key="1">
    <citation type="journal article" date="2011" name="Genome Res.">
        <title>Phylogeny-wide analysis of social amoeba genomes highlights ancient origins for complex intercellular communication.</title>
        <authorList>
            <person name="Heidel A.J."/>
            <person name="Lawal H.M."/>
            <person name="Felder M."/>
            <person name="Schilde C."/>
            <person name="Helps N.R."/>
            <person name="Tunggal B."/>
            <person name="Rivero F."/>
            <person name="John U."/>
            <person name="Schleicher M."/>
            <person name="Eichinger L."/>
            <person name="Platzer M."/>
            <person name="Noegel A.A."/>
            <person name="Schaap P."/>
            <person name="Gloeckner G."/>
        </authorList>
    </citation>
    <scope>NUCLEOTIDE SEQUENCE [LARGE SCALE GENOMIC DNA]</scope>
    <source>
        <strain evidence="7">SH3</strain>
    </source>
</reference>
<evidence type="ECO:0000313" key="7">
    <source>
        <dbReference type="Proteomes" id="UP000007797"/>
    </source>
</evidence>
<feature type="domain" description="Carrier" evidence="4">
    <location>
        <begin position="603"/>
        <end position="666"/>
    </location>
</feature>
<dbReference type="PANTHER" id="PTHR43272">
    <property type="entry name" value="LONG-CHAIN-FATTY-ACID--COA LIGASE"/>
    <property type="match status" value="1"/>
</dbReference>
<dbReference type="EMBL" id="GL883029">
    <property type="protein sequence ID" value="EGG13357.1"/>
    <property type="molecule type" value="Genomic_DNA"/>
</dbReference>
<dbReference type="InterPro" id="IPR042099">
    <property type="entry name" value="ANL_N_sf"/>
</dbReference>
<dbReference type="GO" id="GO:0005783">
    <property type="term" value="C:endoplasmic reticulum"/>
    <property type="evidence" value="ECO:0007669"/>
    <property type="project" value="TreeGrafter"/>
</dbReference>
<feature type="domain" description="AMP-dependent synthetase/ligase" evidence="3">
    <location>
        <begin position="64"/>
        <end position="429"/>
    </location>
</feature>
<dbReference type="InterPro" id="IPR013120">
    <property type="entry name" value="FAR_NAD-bd"/>
</dbReference>
<dbReference type="InterPro" id="IPR006162">
    <property type="entry name" value="Ppantetheine_attach_site"/>
</dbReference>
<dbReference type="Pfam" id="PF00550">
    <property type="entry name" value="PP-binding"/>
    <property type="match status" value="1"/>
</dbReference>
<dbReference type="Proteomes" id="UP000007797">
    <property type="component" value="Unassembled WGS sequence"/>
</dbReference>
<dbReference type="InterPro" id="IPR036291">
    <property type="entry name" value="NAD(P)-bd_dom_sf"/>
</dbReference>
<dbReference type="InterPro" id="IPR036736">
    <property type="entry name" value="ACP-like_sf"/>
</dbReference>
<protein>
    <recommendedName>
        <fullName evidence="8">Carrier domain-containing protein</fullName>
    </recommendedName>
</protein>
<accession>F4QEZ8</accession>
<keyword evidence="2" id="KW-0597">Phosphoprotein</keyword>
<dbReference type="SUPFAM" id="SSF47336">
    <property type="entry name" value="ACP-like"/>
    <property type="match status" value="1"/>
</dbReference>
<name>F4QEZ8_CACFS</name>
<dbReference type="GO" id="GO:0016020">
    <property type="term" value="C:membrane"/>
    <property type="evidence" value="ECO:0007669"/>
    <property type="project" value="TreeGrafter"/>
</dbReference>
<dbReference type="RefSeq" id="XP_004350061.1">
    <property type="nucleotide sequence ID" value="XM_004350011.1"/>
</dbReference>
<dbReference type="OMA" id="RTHMMEN"/>
<dbReference type="AlphaFoldDB" id="F4QEZ8"/>
<keyword evidence="1" id="KW-0596">Phosphopantetheine</keyword>
<dbReference type="OrthoDB" id="1700726at2759"/>
<dbReference type="Pfam" id="PF23562">
    <property type="entry name" value="AMP-binding_C_3"/>
    <property type="match status" value="1"/>
</dbReference>
<dbReference type="STRING" id="1054147.F4QEZ8"/>
<dbReference type="CDD" id="cd05235">
    <property type="entry name" value="SDR_e1"/>
    <property type="match status" value="1"/>
</dbReference>
<evidence type="ECO:0000256" key="1">
    <source>
        <dbReference type="ARBA" id="ARBA00022450"/>
    </source>
</evidence>
<evidence type="ECO:0000259" key="4">
    <source>
        <dbReference type="Pfam" id="PF00550"/>
    </source>
</evidence>
<evidence type="ECO:0000313" key="6">
    <source>
        <dbReference type="EMBL" id="EGG13357.1"/>
    </source>
</evidence>
<dbReference type="InterPro" id="IPR009081">
    <property type="entry name" value="PP-bd_ACP"/>
</dbReference>